<sequence>MTIGTMYSRSNEESVEAQRLQKGPVLESRNAVAVVARNNSRADRVQVKKCDLVRKTKTPTALFGMGDCENDSHIKQRLGFTREHAHSIRREENEERRERQICTPFGAGGSGPCKSIWELSRTSGIAPRF</sequence>
<dbReference type="AlphaFoldDB" id="A0A4C1U328"/>
<dbReference type="EMBL" id="BGZK01000118">
    <property type="protein sequence ID" value="GBP20464.1"/>
    <property type="molecule type" value="Genomic_DNA"/>
</dbReference>
<dbReference type="Proteomes" id="UP000299102">
    <property type="component" value="Unassembled WGS sequence"/>
</dbReference>
<evidence type="ECO:0000313" key="1">
    <source>
        <dbReference type="EMBL" id="GBP20464.1"/>
    </source>
</evidence>
<name>A0A4C1U328_EUMVA</name>
<evidence type="ECO:0000313" key="2">
    <source>
        <dbReference type="Proteomes" id="UP000299102"/>
    </source>
</evidence>
<proteinExistence type="predicted"/>
<comment type="caution">
    <text evidence="1">The sequence shown here is derived from an EMBL/GenBank/DDBJ whole genome shotgun (WGS) entry which is preliminary data.</text>
</comment>
<accession>A0A4C1U328</accession>
<gene>
    <name evidence="1" type="ORF">EVAR_14713_1</name>
</gene>
<organism evidence="1 2">
    <name type="scientific">Eumeta variegata</name>
    <name type="common">Bagworm moth</name>
    <name type="synonym">Eumeta japonica</name>
    <dbReference type="NCBI Taxonomy" id="151549"/>
    <lineage>
        <taxon>Eukaryota</taxon>
        <taxon>Metazoa</taxon>
        <taxon>Ecdysozoa</taxon>
        <taxon>Arthropoda</taxon>
        <taxon>Hexapoda</taxon>
        <taxon>Insecta</taxon>
        <taxon>Pterygota</taxon>
        <taxon>Neoptera</taxon>
        <taxon>Endopterygota</taxon>
        <taxon>Lepidoptera</taxon>
        <taxon>Glossata</taxon>
        <taxon>Ditrysia</taxon>
        <taxon>Tineoidea</taxon>
        <taxon>Psychidae</taxon>
        <taxon>Oiketicinae</taxon>
        <taxon>Eumeta</taxon>
    </lineage>
</organism>
<protein>
    <submittedName>
        <fullName evidence="1">Uncharacterized protein</fullName>
    </submittedName>
</protein>
<reference evidence="1 2" key="1">
    <citation type="journal article" date="2019" name="Commun. Biol.">
        <title>The bagworm genome reveals a unique fibroin gene that provides high tensile strength.</title>
        <authorList>
            <person name="Kono N."/>
            <person name="Nakamura H."/>
            <person name="Ohtoshi R."/>
            <person name="Tomita M."/>
            <person name="Numata K."/>
            <person name="Arakawa K."/>
        </authorList>
    </citation>
    <scope>NUCLEOTIDE SEQUENCE [LARGE SCALE GENOMIC DNA]</scope>
</reference>
<keyword evidence="2" id="KW-1185">Reference proteome</keyword>